<dbReference type="Pfam" id="PF22085">
    <property type="entry name" value="NorB_cytochrome_c-like"/>
    <property type="match status" value="1"/>
</dbReference>
<evidence type="ECO:0000259" key="2">
    <source>
        <dbReference type="Pfam" id="PF22085"/>
    </source>
</evidence>
<keyword evidence="1" id="KW-0812">Transmembrane</keyword>
<keyword evidence="4" id="KW-1185">Reference proteome</keyword>
<feature type="transmembrane region" description="Helical" evidence="1">
    <location>
        <begin position="678"/>
        <end position="703"/>
    </location>
</feature>
<feature type="transmembrane region" description="Helical" evidence="1">
    <location>
        <begin position="290"/>
        <end position="315"/>
    </location>
</feature>
<feature type="transmembrane region" description="Helical" evidence="1">
    <location>
        <begin position="730"/>
        <end position="752"/>
    </location>
</feature>
<evidence type="ECO:0000313" key="3">
    <source>
        <dbReference type="EMBL" id="QEC62356.1"/>
    </source>
</evidence>
<feature type="transmembrane region" description="Helical" evidence="1">
    <location>
        <begin position="417"/>
        <end position="437"/>
    </location>
</feature>
<dbReference type="PANTHER" id="PTHR10422:SF38">
    <property type="entry name" value="CYTOCHROME B SUBUNIT OF NITRIC OXIDE REDUCTASE"/>
    <property type="match status" value="1"/>
</dbReference>
<dbReference type="KEGG" id="mgin:FRZ54_07090"/>
<dbReference type="PANTHER" id="PTHR10422">
    <property type="entry name" value="CYTOCHROME C OXIDASE SUBUNIT 1"/>
    <property type="match status" value="1"/>
</dbReference>
<dbReference type="Proteomes" id="UP000321479">
    <property type="component" value="Chromosome"/>
</dbReference>
<dbReference type="GO" id="GO:0016020">
    <property type="term" value="C:membrane"/>
    <property type="evidence" value="ECO:0007669"/>
    <property type="project" value="InterPro"/>
</dbReference>
<dbReference type="GO" id="GO:0020037">
    <property type="term" value="F:heme binding"/>
    <property type="evidence" value="ECO:0007669"/>
    <property type="project" value="InterPro"/>
</dbReference>
<dbReference type="OrthoDB" id="9767153at2"/>
<dbReference type="AlphaFoldDB" id="A0A5B8UV94"/>
<keyword evidence="1" id="KW-1133">Transmembrane helix</keyword>
<reference evidence="3 4" key="1">
    <citation type="journal article" date="2017" name="Curr. Microbiol.">
        <title>Mucilaginibacter ginsenosidivorans sp. nov., Isolated from Soil of Ginseng Field.</title>
        <authorList>
            <person name="Kim M.M."/>
            <person name="Siddiqi M.Z."/>
            <person name="Im W.T."/>
        </authorList>
    </citation>
    <scope>NUCLEOTIDE SEQUENCE [LARGE SCALE GENOMIC DNA]</scope>
    <source>
        <strain evidence="3 4">Gsoil 3017</strain>
    </source>
</reference>
<dbReference type="Gene3D" id="1.20.210.10">
    <property type="entry name" value="Cytochrome c oxidase-like, subunit I domain"/>
    <property type="match status" value="1"/>
</dbReference>
<evidence type="ECO:0000313" key="4">
    <source>
        <dbReference type="Proteomes" id="UP000321479"/>
    </source>
</evidence>
<dbReference type="GO" id="GO:0009060">
    <property type="term" value="P:aerobic respiration"/>
    <property type="evidence" value="ECO:0007669"/>
    <property type="project" value="InterPro"/>
</dbReference>
<feature type="transmembrane region" description="Helical" evidence="1">
    <location>
        <begin position="643"/>
        <end position="666"/>
    </location>
</feature>
<dbReference type="SUPFAM" id="SSF81442">
    <property type="entry name" value="Cytochrome c oxidase subunit I-like"/>
    <property type="match status" value="1"/>
</dbReference>
<dbReference type="RefSeq" id="WP_147030933.1">
    <property type="nucleotide sequence ID" value="NZ_CP042436.1"/>
</dbReference>
<keyword evidence="1" id="KW-0472">Membrane</keyword>
<evidence type="ECO:0000256" key="1">
    <source>
        <dbReference type="SAM" id="Phobius"/>
    </source>
</evidence>
<feature type="transmembrane region" description="Helical" evidence="1">
    <location>
        <begin position="521"/>
        <end position="542"/>
    </location>
</feature>
<feature type="domain" description="Nitric oxide reductase subunit B cytochrome c-like" evidence="2">
    <location>
        <begin position="49"/>
        <end position="217"/>
    </location>
</feature>
<dbReference type="InterPro" id="IPR054309">
    <property type="entry name" value="NorB_cytochrome_c-like"/>
</dbReference>
<organism evidence="3 4">
    <name type="scientific">Mucilaginibacter ginsenosidivorans</name>
    <dbReference type="NCBI Taxonomy" id="398053"/>
    <lineage>
        <taxon>Bacteria</taxon>
        <taxon>Pseudomonadati</taxon>
        <taxon>Bacteroidota</taxon>
        <taxon>Sphingobacteriia</taxon>
        <taxon>Sphingobacteriales</taxon>
        <taxon>Sphingobacteriaceae</taxon>
        <taxon>Mucilaginibacter</taxon>
    </lineage>
</organism>
<proteinExistence type="predicted"/>
<dbReference type="InterPro" id="IPR000883">
    <property type="entry name" value="Cyt_C_Oxase_1"/>
</dbReference>
<dbReference type="EMBL" id="CP042436">
    <property type="protein sequence ID" value="QEC62356.1"/>
    <property type="molecule type" value="Genomic_DNA"/>
</dbReference>
<dbReference type="InterPro" id="IPR036927">
    <property type="entry name" value="Cyt_c_oxase-like_su1_sf"/>
</dbReference>
<dbReference type="GO" id="GO:0004129">
    <property type="term" value="F:cytochrome-c oxidase activity"/>
    <property type="evidence" value="ECO:0007669"/>
    <property type="project" value="InterPro"/>
</dbReference>
<name>A0A5B8UV94_9SPHI</name>
<feature type="transmembrane region" description="Helical" evidence="1">
    <location>
        <begin position="449"/>
        <end position="469"/>
    </location>
</feature>
<sequence length="779" mass="88453">MAKRNFMGYLLNPKNWWLPLLLIFIVGIAGVMMIGVHTYTDAPPIPSYVTGKSEVVFSNDDILKGQGVFQKYALMEYGTMFGDGANRGPDFTAEALHLLTQYMNDYYQSHLQNDANIKLLRTGISEQVRIEIKTNTYVRNNNTVRLSEAQAFAANELVRFYTTKFTDSTFPGAFKPTVYISSKEELKSLTAFFFWGAWVCGVERPGEQYSYTNNWPYDKQAGNTATPAVILWSIIGSLALIIGLGLVMYYHGKLEKLDDKAYTNKAQPLMTTAEVQKFQPTAIQRATYKFFYAAILLFSVQVLAGILTVHDFVGFTKFWGFDLAKVLPFPVTRSWHVQLSLLWISACWIGASFFMMSLVSPDQPKKQVTLINTIFWLTILLVAGSFAGIFLGPMGLLPKTWYWFGHQGWEYVEMGKLWQIMLGVVFVIWGITLYRGIKPVMKLKQPWALPNWLLYAIFSVIILFISGFIATPKTNFVISDFWRWMVVHMWAEAFFEVFTTVLIGYFMVMMGLVNKQAVIRVIYLATLLFLGSGLLGISHNFYWNAKTVSTLALGAVFSTLQVIPLILLTLEAWRFSKLPKILENGNGANRDIKKQFGFPEVFLFLVAVNFWNFFGAGVLGFIINLPIANYYEHGTYLTVNHGHAALMGVYGNLALAIVLFCCQLLVKPERWKPYMIRTAFWSINIGLLLMVFLDLFPAGIWQFKTVTEHGLWYARSHTFIESTGFQTFTWLRMVGGALFTLGGVIPLTWFVISRRRGLKKVNPKVGAAIQHQEEPVGSY</sequence>
<feature type="transmembrane region" description="Helical" evidence="1">
    <location>
        <begin position="370"/>
        <end position="397"/>
    </location>
</feature>
<feature type="transmembrane region" description="Helical" evidence="1">
    <location>
        <begin position="489"/>
        <end position="509"/>
    </location>
</feature>
<feature type="transmembrane region" description="Helical" evidence="1">
    <location>
        <begin position="601"/>
        <end position="623"/>
    </location>
</feature>
<feature type="transmembrane region" description="Helical" evidence="1">
    <location>
        <begin position="20"/>
        <end position="39"/>
    </location>
</feature>
<feature type="transmembrane region" description="Helical" evidence="1">
    <location>
        <begin position="229"/>
        <end position="250"/>
    </location>
</feature>
<feature type="transmembrane region" description="Helical" evidence="1">
    <location>
        <begin position="335"/>
        <end position="358"/>
    </location>
</feature>
<dbReference type="Pfam" id="PF00115">
    <property type="entry name" value="COX1"/>
    <property type="match status" value="1"/>
</dbReference>
<gene>
    <name evidence="3" type="ORF">FRZ54_07090</name>
</gene>
<accession>A0A5B8UV94</accession>
<protein>
    <submittedName>
        <fullName evidence="3">Nitric-oxide reductase</fullName>
    </submittedName>
</protein>
<feature type="transmembrane region" description="Helical" evidence="1">
    <location>
        <begin position="548"/>
        <end position="570"/>
    </location>
</feature>